<dbReference type="InterPro" id="IPR050361">
    <property type="entry name" value="MPP/UQCRC_Complex"/>
</dbReference>
<sequence length="424" mass="48538">MNKTITDGVELNVIPEQKFKTISFTVDLITENKKENLAKRAVLAELMEISNQDYPTQSKLAKKLSSMYGATFGTNVLRYGNLSVLRISLSIPNPKFVDSSENILKEAIEFLKGVLFRPLASEEKYDENTFNLQRKNMKKYVSSISDNKRFFAATNLKELFYKNHINRGIFLYGREKDYDSISAKEEYDYYKDVMKNDNVKISVIGDVNESDMYDLFSSFEFSKKTELRKVRALSDFTVNEEVEVVKQQINSSQSYLNMGYRLPVFYNDNDFMSAILFNAVFGGTPQSKLFKNVREKNSLAYSASSSYSSINGFLMVSTGINAKNYQKVIDIVEEQLNEIIDENIDLNTLNNIKSEMINAKKSVLDSPRQNIEQEFTNSLLNRSVSFEEWEKLVLSVSISDIAKVARKLKLNSIFFLEGRITSGD</sequence>
<proteinExistence type="predicted"/>
<dbReference type="PANTHER" id="PTHR11851:SF186">
    <property type="entry name" value="INACTIVE METALLOPROTEASE YMFF-RELATED"/>
    <property type="match status" value="1"/>
</dbReference>
<dbReference type="EMBL" id="BAABVV010000032">
    <property type="protein sequence ID" value="GAA6114282.1"/>
    <property type="molecule type" value="Genomic_DNA"/>
</dbReference>
<accession>A0ABP9ZHK4</accession>
<gene>
    <name evidence="2" type="ORF">AP20H10_06450</name>
</gene>
<protein>
    <submittedName>
        <fullName evidence="2">Pitrilysin family protein</fullName>
    </submittedName>
</protein>
<evidence type="ECO:0000313" key="2">
    <source>
        <dbReference type="EMBL" id="GAA6114282.1"/>
    </source>
</evidence>
<dbReference type="Proteomes" id="UP001438112">
    <property type="component" value="Unassembled WGS sequence"/>
</dbReference>
<dbReference type="NCBIfam" id="NF047422">
    <property type="entry name" value="YfmF_fam"/>
    <property type="match status" value="1"/>
</dbReference>
<evidence type="ECO:0000259" key="1">
    <source>
        <dbReference type="Pfam" id="PF05193"/>
    </source>
</evidence>
<dbReference type="InterPro" id="IPR007863">
    <property type="entry name" value="Peptidase_M16_C"/>
</dbReference>
<dbReference type="SUPFAM" id="SSF63411">
    <property type="entry name" value="LuxS/MPP-like metallohydrolase"/>
    <property type="match status" value="2"/>
</dbReference>
<dbReference type="Pfam" id="PF05193">
    <property type="entry name" value="Peptidase_M16_C"/>
    <property type="match status" value="1"/>
</dbReference>
<comment type="caution">
    <text evidence="2">The sequence shown here is derived from an EMBL/GenBank/DDBJ whole genome shotgun (WGS) entry which is preliminary data.</text>
</comment>
<dbReference type="InterPro" id="IPR011249">
    <property type="entry name" value="Metalloenz_LuxS/M16"/>
</dbReference>
<evidence type="ECO:0000313" key="3">
    <source>
        <dbReference type="Proteomes" id="UP001438112"/>
    </source>
</evidence>
<dbReference type="Gene3D" id="3.30.830.10">
    <property type="entry name" value="Metalloenzyme, LuxS/M16 peptidase-like"/>
    <property type="match status" value="2"/>
</dbReference>
<organism evidence="2 3">
    <name type="scientific">Apilactobacillus apinorum</name>
    <dbReference type="NCBI Taxonomy" id="1218495"/>
    <lineage>
        <taxon>Bacteria</taxon>
        <taxon>Bacillati</taxon>
        <taxon>Bacillota</taxon>
        <taxon>Bacilli</taxon>
        <taxon>Lactobacillales</taxon>
        <taxon>Lactobacillaceae</taxon>
        <taxon>Apilactobacillus</taxon>
    </lineage>
</organism>
<dbReference type="RefSeq" id="WP_353317759.1">
    <property type="nucleotide sequence ID" value="NZ_BAABVV010000032.1"/>
</dbReference>
<name>A0ABP9ZHK4_9LACO</name>
<dbReference type="PANTHER" id="PTHR11851">
    <property type="entry name" value="METALLOPROTEASE"/>
    <property type="match status" value="1"/>
</dbReference>
<feature type="domain" description="Peptidase M16 C-terminal" evidence="1">
    <location>
        <begin position="181"/>
        <end position="355"/>
    </location>
</feature>
<keyword evidence="3" id="KW-1185">Reference proteome</keyword>
<reference evidence="2 3" key="1">
    <citation type="submission" date="2024-03" db="EMBL/GenBank/DDBJ databases">
        <title>Inconsistent identification of Apilactobacillus kunkeei-related strains obtained by well-developed overall genome related indices.</title>
        <authorList>
            <person name="Maeno S."/>
            <person name="Endo A."/>
        </authorList>
    </citation>
    <scope>NUCLEOTIDE SEQUENCE [LARGE SCALE GENOMIC DNA]</scope>
    <source>
        <strain evidence="2 3">20H-10</strain>
    </source>
</reference>